<sequence>MSLFLSSILITGVGTSLITVRILSATRGNPAIGSLAPYRRIQRIIIESGVIYLTGMLIVGVPLFTARKFSGPGPQFQLFFSGSGGSNKPWVMAPYHVMVTYGEALLTPLAGIAPTLIALRVVTQTSQTEAEASQPGSRLTFRRTIRRNHAPAFDGLVSSLHLESTWEDEDVTNGTSGVADCEEGGNVVGEQIQLQDA</sequence>
<dbReference type="AlphaFoldDB" id="A0A8H5BJG1"/>
<protein>
    <submittedName>
        <fullName evidence="2">Uncharacterized protein</fullName>
    </submittedName>
</protein>
<evidence type="ECO:0000313" key="3">
    <source>
        <dbReference type="Proteomes" id="UP000567179"/>
    </source>
</evidence>
<keyword evidence="1" id="KW-0472">Membrane</keyword>
<gene>
    <name evidence="2" type="ORF">D9619_013475</name>
</gene>
<evidence type="ECO:0000313" key="2">
    <source>
        <dbReference type="EMBL" id="KAF5323272.1"/>
    </source>
</evidence>
<dbReference type="Proteomes" id="UP000567179">
    <property type="component" value="Unassembled WGS sequence"/>
</dbReference>
<accession>A0A8H5BJG1</accession>
<organism evidence="2 3">
    <name type="scientific">Psilocybe cf. subviscida</name>
    <dbReference type="NCBI Taxonomy" id="2480587"/>
    <lineage>
        <taxon>Eukaryota</taxon>
        <taxon>Fungi</taxon>
        <taxon>Dikarya</taxon>
        <taxon>Basidiomycota</taxon>
        <taxon>Agaricomycotina</taxon>
        <taxon>Agaricomycetes</taxon>
        <taxon>Agaricomycetidae</taxon>
        <taxon>Agaricales</taxon>
        <taxon>Agaricineae</taxon>
        <taxon>Strophariaceae</taxon>
        <taxon>Psilocybe</taxon>
    </lineage>
</organism>
<keyword evidence="1" id="KW-0812">Transmembrane</keyword>
<name>A0A8H5BJG1_9AGAR</name>
<keyword evidence="1" id="KW-1133">Transmembrane helix</keyword>
<dbReference type="EMBL" id="JAACJJ010000019">
    <property type="protein sequence ID" value="KAF5323272.1"/>
    <property type="molecule type" value="Genomic_DNA"/>
</dbReference>
<feature type="transmembrane region" description="Helical" evidence="1">
    <location>
        <begin position="6"/>
        <end position="23"/>
    </location>
</feature>
<keyword evidence="3" id="KW-1185">Reference proteome</keyword>
<feature type="transmembrane region" description="Helical" evidence="1">
    <location>
        <begin position="44"/>
        <end position="64"/>
    </location>
</feature>
<evidence type="ECO:0000256" key="1">
    <source>
        <dbReference type="SAM" id="Phobius"/>
    </source>
</evidence>
<comment type="caution">
    <text evidence="2">The sequence shown here is derived from an EMBL/GenBank/DDBJ whole genome shotgun (WGS) entry which is preliminary data.</text>
</comment>
<reference evidence="2 3" key="1">
    <citation type="journal article" date="2020" name="ISME J.">
        <title>Uncovering the hidden diversity of litter-decomposition mechanisms in mushroom-forming fungi.</title>
        <authorList>
            <person name="Floudas D."/>
            <person name="Bentzer J."/>
            <person name="Ahren D."/>
            <person name="Johansson T."/>
            <person name="Persson P."/>
            <person name="Tunlid A."/>
        </authorList>
    </citation>
    <scope>NUCLEOTIDE SEQUENCE [LARGE SCALE GENOMIC DNA]</scope>
    <source>
        <strain evidence="2 3">CBS 101986</strain>
    </source>
</reference>
<proteinExistence type="predicted"/>